<feature type="transmembrane region" description="Helical" evidence="1">
    <location>
        <begin position="47"/>
        <end position="80"/>
    </location>
</feature>
<dbReference type="EMBL" id="LZDS01000029">
    <property type="protein sequence ID" value="OBX27452.1"/>
    <property type="molecule type" value="Genomic_DNA"/>
</dbReference>
<dbReference type="AlphaFoldDB" id="A0A1A7R9Q3"/>
<evidence type="ECO:0000256" key="1">
    <source>
        <dbReference type="SAM" id="Phobius"/>
    </source>
</evidence>
<dbReference type="RefSeq" id="WP_067767080.1">
    <property type="nucleotide sequence ID" value="NZ_CP183909.1"/>
</dbReference>
<dbReference type="Proteomes" id="UP000185753">
    <property type="component" value="Unassembled WGS sequence"/>
</dbReference>
<evidence type="ECO:0000313" key="2">
    <source>
        <dbReference type="EMBL" id="OBX27452.1"/>
    </source>
</evidence>
<dbReference type="OrthoDB" id="6657720at2"/>
<proteinExistence type="predicted"/>
<feature type="transmembrane region" description="Helical" evidence="1">
    <location>
        <begin position="86"/>
        <end position="108"/>
    </location>
</feature>
<dbReference type="STRING" id="1443941.A9J31_09445"/>
<reference evidence="3" key="1">
    <citation type="submission" date="2016-06" db="EMBL/GenBank/DDBJ databases">
        <authorList>
            <person name="Radolfova-Krizova L."/>
            <person name="Nemec A."/>
        </authorList>
    </citation>
    <scope>NUCLEOTIDE SEQUENCE [LARGE SCALE GENOMIC DNA]</scope>
    <source>
        <strain evidence="3">ANC 4275</strain>
    </source>
</reference>
<accession>A0A1A7R9Q3</accession>
<sequence>MNGVVTVLDSIPESSIAITVYLGGALIALLCWYGLMKRVPKPFGAIGWLLVFAILLTPTVSAGTNASIAPAIFGLIFGVLTKDQPLVWSNLSLIMFVVGIGLVIGYFWSRYAATKPTQVVKKKTSPL</sequence>
<name>A0A1A7R9Q3_9GAMM</name>
<feature type="transmembrane region" description="Helical" evidence="1">
    <location>
        <begin position="16"/>
        <end position="35"/>
    </location>
</feature>
<keyword evidence="1" id="KW-1133">Transmembrane helix</keyword>
<gene>
    <name evidence="2" type="ORF">A9J31_09445</name>
</gene>
<comment type="caution">
    <text evidence="2">The sequence shown here is derived from an EMBL/GenBank/DDBJ whole genome shotgun (WGS) entry which is preliminary data.</text>
</comment>
<organism evidence="2 3">
    <name type="scientific">Acinetobacter gandensis</name>
    <dbReference type="NCBI Taxonomy" id="1443941"/>
    <lineage>
        <taxon>Bacteria</taxon>
        <taxon>Pseudomonadati</taxon>
        <taxon>Pseudomonadota</taxon>
        <taxon>Gammaproteobacteria</taxon>
        <taxon>Moraxellales</taxon>
        <taxon>Moraxellaceae</taxon>
        <taxon>Acinetobacter</taxon>
    </lineage>
</organism>
<keyword evidence="1" id="KW-0812">Transmembrane</keyword>
<evidence type="ECO:0000313" key="3">
    <source>
        <dbReference type="Proteomes" id="UP000185753"/>
    </source>
</evidence>
<keyword evidence="1" id="KW-0472">Membrane</keyword>
<protein>
    <submittedName>
        <fullName evidence="2">Uncharacterized protein</fullName>
    </submittedName>
</protein>
<keyword evidence="3" id="KW-1185">Reference proteome</keyword>